<sequence length="121" mass="13670">MSEDFNATALKQACILFMLDNLSSKPWYVLSPGSFNCTRHTCVLLNFTCQVSSSGLVRIARFYHERPKCTIMYNAVTVLVRTTDQLKCIPTQLFLSLDVMVRAKCRVNSVCGLHLIYLALT</sequence>
<dbReference type="EMBL" id="QJKJ01017947">
    <property type="protein sequence ID" value="RDX57990.1"/>
    <property type="molecule type" value="Genomic_DNA"/>
</dbReference>
<name>A0A371DZM7_MUCPR</name>
<feature type="non-terminal residue" evidence="1">
    <location>
        <position position="1"/>
    </location>
</feature>
<dbReference type="AlphaFoldDB" id="A0A371DZM7"/>
<comment type="caution">
    <text evidence="1">The sequence shown here is derived from an EMBL/GenBank/DDBJ whole genome shotgun (WGS) entry which is preliminary data.</text>
</comment>
<organism evidence="1 2">
    <name type="scientific">Mucuna pruriens</name>
    <name type="common">Velvet bean</name>
    <name type="synonym">Dolichos pruriens</name>
    <dbReference type="NCBI Taxonomy" id="157652"/>
    <lineage>
        <taxon>Eukaryota</taxon>
        <taxon>Viridiplantae</taxon>
        <taxon>Streptophyta</taxon>
        <taxon>Embryophyta</taxon>
        <taxon>Tracheophyta</taxon>
        <taxon>Spermatophyta</taxon>
        <taxon>Magnoliopsida</taxon>
        <taxon>eudicotyledons</taxon>
        <taxon>Gunneridae</taxon>
        <taxon>Pentapetalae</taxon>
        <taxon>rosids</taxon>
        <taxon>fabids</taxon>
        <taxon>Fabales</taxon>
        <taxon>Fabaceae</taxon>
        <taxon>Papilionoideae</taxon>
        <taxon>50 kb inversion clade</taxon>
        <taxon>NPAAA clade</taxon>
        <taxon>indigoferoid/millettioid clade</taxon>
        <taxon>Phaseoleae</taxon>
        <taxon>Mucuna</taxon>
    </lineage>
</organism>
<gene>
    <name evidence="1" type="ORF">CR513_62730</name>
</gene>
<accession>A0A371DZM7</accession>
<protein>
    <submittedName>
        <fullName evidence="1">Uncharacterized protein</fullName>
    </submittedName>
</protein>
<keyword evidence="2" id="KW-1185">Reference proteome</keyword>
<evidence type="ECO:0000313" key="1">
    <source>
        <dbReference type="EMBL" id="RDX57990.1"/>
    </source>
</evidence>
<dbReference type="Proteomes" id="UP000257109">
    <property type="component" value="Unassembled WGS sequence"/>
</dbReference>
<reference evidence="1" key="1">
    <citation type="submission" date="2018-05" db="EMBL/GenBank/DDBJ databases">
        <title>Draft genome of Mucuna pruriens seed.</title>
        <authorList>
            <person name="Nnadi N.E."/>
            <person name="Vos R."/>
            <person name="Hasami M.H."/>
            <person name="Devisetty U.K."/>
            <person name="Aguiy J.C."/>
        </authorList>
    </citation>
    <scope>NUCLEOTIDE SEQUENCE [LARGE SCALE GENOMIC DNA]</scope>
    <source>
        <strain evidence="1">JCA_2017</strain>
    </source>
</reference>
<proteinExistence type="predicted"/>
<evidence type="ECO:0000313" key="2">
    <source>
        <dbReference type="Proteomes" id="UP000257109"/>
    </source>
</evidence>